<dbReference type="SUPFAM" id="SSF53474">
    <property type="entry name" value="alpha/beta-Hydrolases"/>
    <property type="match status" value="1"/>
</dbReference>
<dbReference type="InterPro" id="IPR029058">
    <property type="entry name" value="AB_hydrolase_fold"/>
</dbReference>
<dbReference type="GO" id="GO:0016787">
    <property type="term" value="F:hydrolase activity"/>
    <property type="evidence" value="ECO:0007669"/>
    <property type="project" value="UniProtKB-KW"/>
</dbReference>
<organism evidence="1 2">
    <name type="scientific">Methanolobus zinderi</name>
    <dbReference type="NCBI Taxonomy" id="536044"/>
    <lineage>
        <taxon>Archaea</taxon>
        <taxon>Methanobacteriati</taxon>
        <taxon>Methanobacteriota</taxon>
        <taxon>Stenosarchaea group</taxon>
        <taxon>Methanomicrobia</taxon>
        <taxon>Methanosarcinales</taxon>
        <taxon>Methanosarcinaceae</taxon>
        <taxon>Methanolobus</taxon>
    </lineage>
</organism>
<dbReference type="KEGG" id="mzi:HWN40_11610"/>
<dbReference type="EMBL" id="CP058215">
    <property type="protein sequence ID" value="QLC50830.1"/>
    <property type="molecule type" value="Genomic_DNA"/>
</dbReference>
<sequence>MIKHDLMIDNIPAVLWGEDSSKLYVAVHGNMSHKTDTPISILAEETIPLGYQVLSFDLAQHGDRKDEPVTCKVQNCVSDLCKIMDHARTKATDISLFACSMGAYFSLLAYKEMPLQKCLFLSPVVNMERIIDNLMTGFNVSKEQLEIEKEIPTPVGQTLYWDYYCYVKDNPVVRWDIPTAILYGKEDKLCEFDFVNSFAKEFNCSLKVMENGEHFFHTPEQLNYYRQWLTEHI</sequence>
<dbReference type="OrthoDB" id="7531at2157"/>
<dbReference type="Gene3D" id="3.40.50.1820">
    <property type="entry name" value="alpha/beta hydrolase"/>
    <property type="match status" value="1"/>
</dbReference>
<accession>A0A7D5J9X9</accession>
<evidence type="ECO:0000313" key="1">
    <source>
        <dbReference type="EMBL" id="QLC50830.1"/>
    </source>
</evidence>
<keyword evidence="2" id="KW-1185">Reference proteome</keyword>
<reference evidence="1 2" key="1">
    <citation type="submission" date="2020-06" db="EMBL/GenBank/DDBJ databases">
        <title>Methanolobus halotolerans sp. nov., isolated from a saline lake Tus in Siberia.</title>
        <authorList>
            <person name="Shen Y."/>
            <person name="Chen S.-C."/>
            <person name="Lai M.-C."/>
            <person name="Huang H.-H."/>
            <person name="Chiu H.-H."/>
            <person name="Tang S.-L."/>
            <person name="Rogozin D.Y."/>
            <person name="Degermendzhy A.G."/>
        </authorList>
    </citation>
    <scope>NUCLEOTIDE SEQUENCE [LARGE SCALE GENOMIC DNA]</scope>
    <source>
        <strain evidence="1 2">DSM 21339</strain>
    </source>
</reference>
<gene>
    <name evidence="1" type="ORF">HWN40_11610</name>
</gene>
<dbReference type="Proteomes" id="UP000509594">
    <property type="component" value="Chromosome"/>
</dbReference>
<protein>
    <submittedName>
        <fullName evidence="1">Alpha/beta hydrolase</fullName>
    </submittedName>
</protein>
<name>A0A7D5J9X9_9EURY</name>
<dbReference type="GeneID" id="55822331"/>
<dbReference type="AlphaFoldDB" id="A0A7D5J9X9"/>
<keyword evidence="1" id="KW-0378">Hydrolase</keyword>
<proteinExistence type="predicted"/>
<evidence type="ECO:0000313" key="2">
    <source>
        <dbReference type="Proteomes" id="UP000509594"/>
    </source>
</evidence>
<dbReference type="RefSeq" id="WP_176965885.1">
    <property type="nucleotide sequence ID" value="NZ_CP058215.1"/>
</dbReference>